<dbReference type="AlphaFoldDB" id="A0A183ERZ5"/>
<dbReference type="InterPro" id="IPR045817">
    <property type="entry name" value="OPA1_C"/>
</dbReference>
<protein>
    <submittedName>
        <fullName evidence="2">OPA1_C domain-containing protein</fullName>
    </submittedName>
</protein>
<accession>A0A183ERZ5</accession>
<dbReference type="Pfam" id="PF19434">
    <property type="entry name" value="OPA1_C"/>
    <property type="match status" value="1"/>
</dbReference>
<evidence type="ECO:0000259" key="1">
    <source>
        <dbReference type="Pfam" id="PF19434"/>
    </source>
</evidence>
<feature type="domain" description="Dynamin-like GTPase OPA1 C-terminal" evidence="1">
    <location>
        <begin position="5"/>
        <end position="187"/>
    </location>
</feature>
<dbReference type="WBParaSite" id="GPUH_0002376601-mRNA-1">
    <property type="protein sequence ID" value="GPUH_0002376601-mRNA-1"/>
    <property type="gene ID" value="GPUH_0002376601"/>
</dbReference>
<reference evidence="2" key="1">
    <citation type="submission" date="2016-06" db="UniProtKB">
        <authorList>
            <consortium name="WormBaseParasite"/>
        </authorList>
    </citation>
    <scope>IDENTIFICATION</scope>
</reference>
<organism evidence="2">
    <name type="scientific">Gongylonema pulchrum</name>
    <dbReference type="NCBI Taxonomy" id="637853"/>
    <lineage>
        <taxon>Eukaryota</taxon>
        <taxon>Metazoa</taxon>
        <taxon>Ecdysozoa</taxon>
        <taxon>Nematoda</taxon>
        <taxon>Chromadorea</taxon>
        <taxon>Rhabditida</taxon>
        <taxon>Spirurina</taxon>
        <taxon>Spiruromorpha</taxon>
        <taxon>Spiruroidea</taxon>
        <taxon>Gongylonematidae</taxon>
        <taxon>Gongylonema</taxon>
    </lineage>
</organism>
<sequence>LLILQTRRLIDDWCGPSFWSRWFYWQSPTLENRLAGEIQEELKRLLTQNPDHPQSLLDDDLTIVRRNLESKGLKELHNELIRKQWKLIYRKHFLEKQYRTAIECQDFYPHYKRGFDDTEVDCQAVVLFYRVQRMLDLTCNALRQQITNTEQRRLEKEIRDVLDDWAHDMDKKKEYLTGRRVELAEEL</sequence>
<evidence type="ECO:0000313" key="2">
    <source>
        <dbReference type="WBParaSite" id="GPUH_0002376601-mRNA-1"/>
    </source>
</evidence>
<proteinExistence type="predicted"/>
<name>A0A183ERZ5_9BILA</name>